<gene>
    <name evidence="1" type="ORF">CH338_05950</name>
</gene>
<sequence>MEGLDKFVRKMRAMSEQTKQELQAETTRAANEMVALAKGLAPFKTGALRASIQASNGPPPAHAQFAGKSRNEIATTVTSGNTSARHSALVEFGTKPHIVGGIYEGARHPGSEPHPFFWPAFRAQKRAFARRMAKAVRTAARRQAEGG</sequence>
<organism evidence="1 2">
    <name type="scientific">Rhodoplanes elegans</name>
    <dbReference type="NCBI Taxonomy" id="29408"/>
    <lineage>
        <taxon>Bacteria</taxon>
        <taxon>Pseudomonadati</taxon>
        <taxon>Pseudomonadota</taxon>
        <taxon>Alphaproteobacteria</taxon>
        <taxon>Hyphomicrobiales</taxon>
        <taxon>Nitrobacteraceae</taxon>
        <taxon>Rhodoplanes</taxon>
    </lineage>
</organism>
<evidence type="ECO:0000313" key="1">
    <source>
        <dbReference type="EMBL" id="RAI40528.1"/>
    </source>
</evidence>
<evidence type="ECO:0000313" key="2">
    <source>
        <dbReference type="Proteomes" id="UP000248863"/>
    </source>
</evidence>
<dbReference type="OrthoDB" id="8480914at2"/>
<keyword evidence="2" id="KW-1185">Reference proteome</keyword>
<accession>A0A327KYQ1</accession>
<dbReference type="RefSeq" id="WP_111356215.1">
    <property type="nucleotide sequence ID" value="NZ_NHSK01000077.1"/>
</dbReference>
<dbReference type="InterPro" id="IPR010064">
    <property type="entry name" value="HK97-gp10_tail"/>
</dbReference>
<dbReference type="Proteomes" id="UP000248863">
    <property type="component" value="Unassembled WGS sequence"/>
</dbReference>
<protein>
    <recommendedName>
        <fullName evidence="3">HK97 gp10 family phage protein</fullName>
    </recommendedName>
</protein>
<dbReference type="EMBL" id="NPEU01000039">
    <property type="protein sequence ID" value="RAI40528.1"/>
    <property type="molecule type" value="Genomic_DNA"/>
</dbReference>
<dbReference type="Pfam" id="PF04883">
    <property type="entry name" value="HK97-gp10_like"/>
    <property type="match status" value="1"/>
</dbReference>
<reference evidence="1 2" key="1">
    <citation type="submission" date="2017-07" db="EMBL/GenBank/DDBJ databases">
        <title>Draft Genome Sequences of Select Purple Nonsulfur Bacteria.</title>
        <authorList>
            <person name="Lasarre B."/>
            <person name="Mckinlay J.B."/>
        </authorList>
    </citation>
    <scope>NUCLEOTIDE SEQUENCE [LARGE SCALE GENOMIC DNA]</scope>
    <source>
        <strain evidence="1 2">DSM 11907</strain>
    </source>
</reference>
<evidence type="ECO:0008006" key="3">
    <source>
        <dbReference type="Google" id="ProtNLM"/>
    </source>
</evidence>
<name>A0A327KYQ1_9BRAD</name>
<comment type="caution">
    <text evidence="1">The sequence shown here is derived from an EMBL/GenBank/DDBJ whole genome shotgun (WGS) entry which is preliminary data.</text>
</comment>
<proteinExistence type="predicted"/>
<dbReference type="NCBIfam" id="TIGR01725">
    <property type="entry name" value="phge_HK97_gp10"/>
    <property type="match status" value="1"/>
</dbReference>
<dbReference type="AlphaFoldDB" id="A0A327KYQ1"/>